<feature type="compositionally biased region" description="Low complexity" evidence="6">
    <location>
        <begin position="90"/>
        <end position="99"/>
    </location>
</feature>
<sequence length="280" mass="31157">MDKNVRKFRNLDSNPCIEESDGSQKCLVANNYDHSKCTVYFLRYKKCRKYWVHVSLRQAELGTPAQPRDHRRGTITPTPHATRGTITPHSTRGTITPTPRGGPSPPTPHATRGTITPTPRGGPPPPAGTPGRQVPGPSHRDPLTGTGARGHVLMTRTRTHLLTLHNLLMDPYVDLCCSLGLPAWIASVLHAAKRLRSDRARRRKAYRLLQRKLMVHGVGVKEGDRVQPTYVYPEEVKTLVRSVFPEDVRDYPDPRHDQAGTGTSRDPPGLGSRPPRLIAR</sequence>
<dbReference type="Proteomes" id="UP000314294">
    <property type="component" value="Unassembled WGS sequence"/>
</dbReference>
<dbReference type="InterPro" id="IPR009069">
    <property type="entry name" value="Cys_alpha_HP_mot_SF"/>
</dbReference>
<accession>A0A4Z2H5L2</accession>
<keyword evidence="8" id="KW-1185">Reference proteome</keyword>
<organism evidence="7 8">
    <name type="scientific">Liparis tanakae</name>
    <name type="common">Tanaka's snailfish</name>
    <dbReference type="NCBI Taxonomy" id="230148"/>
    <lineage>
        <taxon>Eukaryota</taxon>
        <taxon>Metazoa</taxon>
        <taxon>Chordata</taxon>
        <taxon>Craniata</taxon>
        <taxon>Vertebrata</taxon>
        <taxon>Euteleostomi</taxon>
        <taxon>Actinopterygii</taxon>
        <taxon>Neopterygii</taxon>
        <taxon>Teleostei</taxon>
        <taxon>Neoteleostei</taxon>
        <taxon>Acanthomorphata</taxon>
        <taxon>Eupercaria</taxon>
        <taxon>Perciformes</taxon>
        <taxon>Cottioidei</taxon>
        <taxon>Cottales</taxon>
        <taxon>Liparidae</taxon>
        <taxon>Liparis</taxon>
    </lineage>
</organism>
<evidence type="ECO:0000256" key="1">
    <source>
        <dbReference type="ARBA" id="ARBA00004569"/>
    </source>
</evidence>
<dbReference type="OrthoDB" id="9971592at2759"/>
<proteinExistence type="inferred from homology"/>
<dbReference type="PANTHER" id="PTHR46811:SF1">
    <property type="entry name" value="COILED-COIL-HELIX-COILED-COIL-HELIX DOMAIN-CONTAINING PROTEIN 7"/>
    <property type="match status" value="1"/>
</dbReference>
<keyword evidence="2" id="KW-0496">Mitochondrion</keyword>
<dbReference type="InterPro" id="IPR051040">
    <property type="entry name" value="COX23"/>
</dbReference>
<feature type="compositionally biased region" description="Basic and acidic residues" evidence="6">
    <location>
        <begin position="247"/>
        <end position="258"/>
    </location>
</feature>
<dbReference type="EMBL" id="SRLO01000321">
    <property type="protein sequence ID" value="TNN61167.1"/>
    <property type="molecule type" value="Genomic_DNA"/>
</dbReference>
<reference evidence="7 8" key="1">
    <citation type="submission" date="2019-03" db="EMBL/GenBank/DDBJ databases">
        <title>First draft genome of Liparis tanakae, snailfish: a comprehensive survey of snailfish specific genes.</title>
        <authorList>
            <person name="Kim W."/>
            <person name="Song I."/>
            <person name="Jeong J.-H."/>
            <person name="Kim D."/>
            <person name="Kim S."/>
            <person name="Ryu S."/>
            <person name="Song J.Y."/>
            <person name="Lee S.K."/>
        </authorList>
    </citation>
    <scope>NUCLEOTIDE SEQUENCE [LARGE SCALE GENOMIC DNA]</scope>
    <source>
        <tissue evidence="7">Muscle</tissue>
    </source>
</reference>
<evidence type="ECO:0000313" key="7">
    <source>
        <dbReference type="EMBL" id="TNN61167.1"/>
    </source>
</evidence>
<dbReference type="GO" id="GO:0033108">
    <property type="term" value="P:mitochondrial respiratory chain complex assembly"/>
    <property type="evidence" value="ECO:0007669"/>
    <property type="project" value="TreeGrafter"/>
</dbReference>
<dbReference type="AlphaFoldDB" id="A0A4Z2H5L2"/>
<feature type="region of interest" description="Disordered" evidence="6">
    <location>
        <begin position="247"/>
        <end position="280"/>
    </location>
</feature>
<evidence type="ECO:0000256" key="3">
    <source>
        <dbReference type="ARBA" id="ARBA00023157"/>
    </source>
</evidence>
<evidence type="ECO:0000256" key="2">
    <source>
        <dbReference type="ARBA" id="ARBA00023128"/>
    </source>
</evidence>
<evidence type="ECO:0000313" key="8">
    <source>
        <dbReference type="Proteomes" id="UP000314294"/>
    </source>
</evidence>
<protein>
    <recommendedName>
        <fullName evidence="5">Coiled-coil-helix-coiled-coil-helix domain-containing protein 7</fullName>
    </recommendedName>
</protein>
<evidence type="ECO:0000256" key="4">
    <source>
        <dbReference type="ARBA" id="ARBA00038205"/>
    </source>
</evidence>
<comment type="subcellular location">
    <subcellularLocation>
        <location evidence="1">Mitochondrion intermembrane space</location>
    </subcellularLocation>
</comment>
<feature type="region of interest" description="Disordered" evidence="6">
    <location>
        <begin position="62"/>
        <end position="151"/>
    </location>
</feature>
<dbReference type="SUPFAM" id="SSF47072">
    <property type="entry name" value="Cysteine alpha-hairpin motif"/>
    <property type="match status" value="1"/>
</dbReference>
<comment type="similarity">
    <text evidence="4">Belongs to the CHCHD7 family.</text>
</comment>
<evidence type="ECO:0000256" key="6">
    <source>
        <dbReference type="SAM" id="MobiDB-lite"/>
    </source>
</evidence>
<dbReference type="GO" id="GO:0005758">
    <property type="term" value="C:mitochondrial intermembrane space"/>
    <property type="evidence" value="ECO:0007669"/>
    <property type="project" value="UniProtKB-SubCell"/>
</dbReference>
<comment type="caution">
    <text evidence="7">The sequence shown here is derived from an EMBL/GenBank/DDBJ whole genome shotgun (WGS) entry which is preliminary data.</text>
</comment>
<dbReference type="PANTHER" id="PTHR46811">
    <property type="entry name" value="COILED-COIL-HELIX-COILED-COIL-HELIX DOMAIN-CONTAINING PROTEIN 7"/>
    <property type="match status" value="1"/>
</dbReference>
<evidence type="ECO:0000256" key="5">
    <source>
        <dbReference type="ARBA" id="ARBA00039509"/>
    </source>
</evidence>
<keyword evidence="3" id="KW-1015">Disulfide bond</keyword>
<name>A0A4Z2H5L2_9TELE</name>
<gene>
    <name evidence="7" type="primary">chchd7</name>
    <name evidence="7" type="ORF">EYF80_028675</name>
</gene>
<feature type="compositionally biased region" description="Polar residues" evidence="6">
    <location>
        <begin position="75"/>
        <end position="89"/>
    </location>
</feature>